<dbReference type="EMBL" id="CACVBM020001021">
    <property type="protein sequence ID" value="CAA7025640.1"/>
    <property type="molecule type" value="Genomic_DNA"/>
</dbReference>
<keyword evidence="2" id="KW-1185">Reference proteome</keyword>
<gene>
    <name evidence="1" type="ORF">MERR_LOCUS12875</name>
</gene>
<name>A0A6D2IKI7_9BRAS</name>
<dbReference type="AlphaFoldDB" id="A0A6D2IKI7"/>
<accession>A0A6D2IKI7</accession>
<dbReference type="Proteomes" id="UP000467841">
    <property type="component" value="Unassembled WGS sequence"/>
</dbReference>
<organism evidence="1 2">
    <name type="scientific">Microthlaspi erraticum</name>
    <dbReference type="NCBI Taxonomy" id="1685480"/>
    <lineage>
        <taxon>Eukaryota</taxon>
        <taxon>Viridiplantae</taxon>
        <taxon>Streptophyta</taxon>
        <taxon>Embryophyta</taxon>
        <taxon>Tracheophyta</taxon>
        <taxon>Spermatophyta</taxon>
        <taxon>Magnoliopsida</taxon>
        <taxon>eudicotyledons</taxon>
        <taxon>Gunneridae</taxon>
        <taxon>Pentapetalae</taxon>
        <taxon>rosids</taxon>
        <taxon>malvids</taxon>
        <taxon>Brassicales</taxon>
        <taxon>Brassicaceae</taxon>
        <taxon>Coluteocarpeae</taxon>
        <taxon>Microthlaspi</taxon>
    </lineage>
</organism>
<proteinExistence type="predicted"/>
<protein>
    <submittedName>
        <fullName evidence="1">Uncharacterized protein</fullName>
    </submittedName>
</protein>
<sequence>MAGEDEDVILTVTSRLHRQCRLWYCIRERNPIYCSAHHAQVAATENGIPRAPMYKGHVKDIISDVFQKVFTASCKFDWCLTCVENFNTEMEDGERNLAWAFFYPAMDIPIQNKRNGGSKWKVSGKITTLPDHFESRKWVCAPQPNNGRWKLTMYYRTGENPVPWTLCFIQFLSTA</sequence>
<reference evidence="1" key="1">
    <citation type="submission" date="2020-01" db="EMBL/GenBank/DDBJ databases">
        <authorList>
            <person name="Mishra B."/>
        </authorList>
    </citation>
    <scope>NUCLEOTIDE SEQUENCE [LARGE SCALE GENOMIC DNA]</scope>
</reference>
<evidence type="ECO:0000313" key="2">
    <source>
        <dbReference type="Proteomes" id="UP000467841"/>
    </source>
</evidence>
<comment type="caution">
    <text evidence="1">The sequence shown here is derived from an EMBL/GenBank/DDBJ whole genome shotgun (WGS) entry which is preliminary data.</text>
</comment>
<evidence type="ECO:0000313" key="1">
    <source>
        <dbReference type="EMBL" id="CAA7025640.1"/>
    </source>
</evidence>